<evidence type="ECO:0000256" key="2">
    <source>
        <dbReference type="ARBA" id="ARBA00022801"/>
    </source>
</evidence>
<dbReference type="EMBL" id="CP095072">
    <property type="protein sequence ID" value="UOQ47038.1"/>
    <property type="molecule type" value="Genomic_DNA"/>
</dbReference>
<evidence type="ECO:0000313" key="4">
    <source>
        <dbReference type="Proteomes" id="UP000831782"/>
    </source>
</evidence>
<evidence type="ECO:0000313" key="3">
    <source>
        <dbReference type="EMBL" id="UOQ47038.1"/>
    </source>
</evidence>
<dbReference type="Gene3D" id="3.40.50.1110">
    <property type="entry name" value="SGNH hydrolase"/>
    <property type="match status" value="1"/>
</dbReference>
<dbReference type="SUPFAM" id="SSF52266">
    <property type="entry name" value="SGNH hydrolase"/>
    <property type="match status" value="1"/>
</dbReference>
<evidence type="ECO:0000256" key="1">
    <source>
        <dbReference type="ARBA" id="ARBA00008668"/>
    </source>
</evidence>
<dbReference type="InterPro" id="IPR036514">
    <property type="entry name" value="SGNH_hydro_sf"/>
</dbReference>
<dbReference type="CDD" id="cd01821">
    <property type="entry name" value="Rhamnogalacturan_acetylesterase_like"/>
    <property type="match status" value="1"/>
</dbReference>
<sequence>MNSSIFLASDSTCQTYTKEQAPQAGWGQFLPEYLPEYTICNHAIGGRSSRTFIEEGRLKDIEKEIQKGDYLLIQMGHNDATIQKPERYTDPYTDYKQYLKQYIEVARSHYATPVLITPVARLHYVLGEFLIDFNDYCNAMKEVAEEEECILLDLMSLSIAHLTDVGLDQATTYYMVDVNGTDYTHFTEQGANQIAAIIAKQLHLIVTA</sequence>
<dbReference type="Pfam" id="PF00657">
    <property type="entry name" value="Lipase_GDSL"/>
    <property type="match status" value="1"/>
</dbReference>
<organism evidence="3 4">
    <name type="scientific">Gracilibacillus caseinilyticus</name>
    <dbReference type="NCBI Taxonomy" id="2932256"/>
    <lineage>
        <taxon>Bacteria</taxon>
        <taxon>Bacillati</taxon>
        <taxon>Bacillota</taxon>
        <taxon>Bacilli</taxon>
        <taxon>Bacillales</taxon>
        <taxon>Bacillaceae</taxon>
        <taxon>Gracilibacillus</taxon>
    </lineage>
</organism>
<keyword evidence="4" id="KW-1185">Reference proteome</keyword>
<protein>
    <submittedName>
        <fullName evidence="3">Rhamnogalacturonan acetylesterase</fullName>
    </submittedName>
</protein>
<accession>A0ABY4ES82</accession>
<gene>
    <name evidence="3" type="ORF">MUN88_13195</name>
</gene>
<dbReference type="PANTHER" id="PTHR43695">
    <property type="entry name" value="PUTATIVE (AFU_ORTHOLOGUE AFUA_2G17250)-RELATED"/>
    <property type="match status" value="1"/>
</dbReference>
<keyword evidence="2" id="KW-0378">Hydrolase</keyword>
<dbReference type="InterPro" id="IPR037459">
    <property type="entry name" value="RhgT-like"/>
</dbReference>
<reference evidence="3 4" key="1">
    <citation type="submission" date="2022-04" db="EMBL/GenBank/DDBJ databases">
        <title>Gracilibacillus sp. isolated from saltern.</title>
        <authorList>
            <person name="Won M."/>
            <person name="Lee C.-M."/>
            <person name="Woen H.-Y."/>
            <person name="Kwon S.-W."/>
        </authorList>
    </citation>
    <scope>NUCLEOTIDE SEQUENCE [LARGE SCALE GENOMIC DNA]</scope>
    <source>
        <strain evidence="3 4">SSWR10-1</strain>
    </source>
</reference>
<name>A0ABY4ES82_9BACI</name>
<dbReference type="Proteomes" id="UP000831782">
    <property type="component" value="Chromosome"/>
</dbReference>
<dbReference type="PANTHER" id="PTHR43695:SF1">
    <property type="entry name" value="RHAMNOGALACTURONAN ACETYLESTERASE"/>
    <property type="match status" value="1"/>
</dbReference>
<dbReference type="InterPro" id="IPR001087">
    <property type="entry name" value="GDSL"/>
</dbReference>
<dbReference type="RefSeq" id="WP_244715769.1">
    <property type="nucleotide sequence ID" value="NZ_CP095072.1"/>
</dbReference>
<proteinExistence type="inferred from homology"/>
<comment type="similarity">
    <text evidence="1">Belongs to the 'GDSL' lipolytic enzyme family.</text>
</comment>